<evidence type="ECO:0000313" key="2">
    <source>
        <dbReference type="EMBL" id="MDX5994911.1"/>
    </source>
</evidence>
<feature type="region of interest" description="Disordered" evidence="1">
    <location>
        <begin position="85"/>
        <end position="106"/>
    </location>
</feature>
<proteinExistence type="predicted"/>
<dbReference type="Proteomes" id="UP001278050">
    <property type="component" value="Unassembled WGS sequence"/>
</dbReference>
<sequence>MPQSEICLRQKRAMPLQNIIATSGKSFVCVGYNHPDDRTVAGDRFCHCWKNSHVDEHGHWDRRDITDTLSVMAAALSIDENIRVAEGMTDDEMNEADLTAEEEPQP</sequence>
<reference evidence="2 5" key="2">
    <citation type="submission" date="2023-11" db="EMBL/GenBank/DDBJ databases">
        <title>MicrobeMod: A computational toolkit for identifying prokaryotic methylation and restriction-modification with nanopore sequencing.</title>
        <authorList>
            <person name="Crits-Christoph A."/>
            <person name="Kang S.C."/>
            <person name="Lee H."/>
            <person name="Ostrov N."/>
        </authorList>
    </citation>
    <scope>NUCLEOTIDE SEQUENCE [LARGE SCALE GENOMIC DNA]</scope>
    <source>
        <strain evidence="2 5">ATCC BAA-571</strain>
    </source>
</reference>
<dbReference type="Proteomes" id="UP000182413">
    <property type="component" value="Unassembled WGS sequence"/>
</dbReference>
<evidence type="ECO:0000313" key="3">
    <source>
        <dbReference type="EMBL" id="SDF64227.1"/>
    </source>
</evidence>
<organism evidence="3 4">
    <name type="scientific">Ectopseudomonas alcaliphila</name>
    <dbReference type="NCBI Taxonomy" id="101564"/>
    <lineage>
        <taxon>Bacteria</taxon>
        <taxon>Pseudomonadati</taxon>
        <taxon>Pseudomonadota</taxon>
        <taxon>Gammaproteobacteria</taxon>
        <taxon>Pseudomonadales</taxon>
        <taxon>Pseudomonadaceae</taxon>
        <taxon>Ectopseudomonas</taxon>
    </lineage>
</organism>
<dbReference type="RefSeq" id="WP_074681743.1">
    <property type="nucleotide sequence ID" value="NZ_CBCSET010000008.1"/>
</dbReference>
<gene>
    <name evidence="3" type="ORF">SAMN05216575_109109</name>
    <name evidence="2" type="ORF">SIM71_22840</name>
</gene>
<accession>A0A1G7MR90</accession>
<keyword evidence="5" id="KW-1185">Reference proteome</keyword>
<dbReference type="EMBL" id="FNAE01000009">
    <property type="protein sequence ID" value="SDF64227.1"/>
    <property type="molecule type" value="Genomic_DNA"/>
</dbReference>
<reference evidence="3 4" key="1">
    <citation type="submission" date="2016-10" db="EMBL/GenBank/DDBJ databases">
        <authorList>
            <person name="de Groot N.N."/>
        </authorList>
    </citation>
    <scope>NUCLEOTIDE SEQUENCE [LARGE SCALE GENOMIC DNA]</scope>
    <source>
        <strain evidence="3 4">JCM 10630</strain>
    </source>
</reference>
<name>A0A1G7MR90_9GAMM</name>
<feature type="compositionally biased region" description="Acidic residues" evidence="1">
    <location>
        <begin position="88"/>
        <end position="106"/>
    </location>
</feature>
<dbReference type="EMBL" id="JAWXXP010000001">
    <property type="protein sequence ID" value="MDX5994911.1"/>
    <property type="molecule type" value="Genomic_DNA"/>
</dbReference>
<evidence type="ECO:0000313" key="4">
    <source>
        <dbReference type="Proteomes" id="UP000182413"/>
    </source>
</evidence>
<dbReference type="AlphaFoldDB" id="A0A1G7MR90"/>
<evidence type="ECO:0000256" key="1">
    <source>
        <dbReference type="SAM" id="MobiDB-lite"/>
    </source>
</evidence>
<protein>
    <submittedName>
        <fullName evidence="3">Uncharacterized protein</fullName>
    </submittedName>
</protein>
<evidence type="ECO:0000313" key="5">
    <source>
        <dbReference type="Proteomes" id="UP001278050"/>
    </source>
</evidence>